<evidence type="ECO:0000313" key="2">
    <source>
        <dbReference type="EMBL" id="MRX56089.1"/>
    </source>
</evidence>
<keyword evidence="1" id="KW-0472">Membrane</keyword>
<proteinExistence type="predicted"/>
<dbReference type="Proteomes" id="UP000441585">
    <property type="component" value="Unassembled WGS sequence"/>
</dbReference>
<protein>
    <submittedName>
        <fullName evidence="2">DUF2178 domain-containing protein</fullName>
    </submittedName>
</protein>
<keyword evidence="3" id="KW-1185">Reference proteome</keyword>
<dbReference type="AlphaFoldDB" id="A0A6I2MEB7"/>
<accession>A0A6I2MEB7</accession>
<organism evidence="2 3">
    <name type="scientific">Metabacillus idriensis</name>
    <dbReference type="NCBI Taxonomy" id="324768"/>
    <lineage>
        <taxon>Bacteria</taxon>
        <taxon>Bacillati</taxon>
        <taxon>Bacillota</taxon>
        <taxon>Bacilli</taxon>
        <taxon>Bacillales</taxon>
        <taxon>Bacillaceae</taxon>
        <taxon>Metabacillus</taxon>
    </lineage>
</organism>
<sequence>MKINFISDVHDSIFHSLRSWAEHSPANWNILIGSGFVLLLVGGILTYVFQRKMGKADERTMHIFLKSALIILWALILCDIIFPKEYMWQIFFLYKYSLAFLASGIYLAVRYKKDFIN</sequence>
<evidence type="ECO:0000313" key="3">
    <source>
        <dbReference type="Proteomes" id="UP000441585"/>
    </source>
</evidence>
<reference evidence="2 3" key="1">
    <citation type="submission" date="2019-11" db="EMBL/GenBank/DDBJ databases">
        <title>Bacillus idriensis genome.</title>
        <authorList>
            <person name="Konopka E.N."/>
            <person name="Newman J.D."/>
        </authorList>
    </citation>
    <scope>NUCLEOTIDE SEQUENCE [LARGE SCALE GENOMIC DNA]</scope>
    <source>
        <strain evidence="2 3">DSM 19097</strain>
    </source>
</reference>
<keyword evidence="1" id="KW-1133">Transmembrane helix</keyword>
<feature type="transmembrane region" description="Helical" evidence="1">
    <location>
        <begin position="28"/>
        <end position="49"/>
    </location>
</feature>
<feature type="transmembrane region" description="Helical" evidence="1">
    <location>
        <begin position="61"/>
        <end position="82"/>
    </location>
</feature>
<dbReference type="EMBL" id="WKKF01000008">
    <property type="protein sequence ID" value="MRX56089.1"/>
    <property type="molecule type" value="Genomic_DNA"/>
</dbReference>
<comment type="caution">
    <text evidence="2">The sequence shown here is derived from an EMBL/GenBank/DDBJ whole genome shotgun (WGS) entry which is preliminary data.</text>
</comment>
<evidence type="ECO:0000256" key="1">
    <source>
        <dbReference type="SAM" id="Phobius"/>
    </source>
</evidence>
<keyword evidence="1" id="KW-0812">Transmembrane</keyword>
<feature type="transmembrane region" description="Helical" evidence="1">
    <location>
        <begin position="88"/>
        <end position="109"/>
    </location>
</feature>
<gene>
    <name evidence="2" type="ORF">GJU41_19205</name>
</gene>
<dbReference type="RefSeq" id="WP_070875146.1">
    <property type="nucleotide sequence ID" value="NZ_CAJFZX010000005.1"/>
</dbReference>
<name>A0A6I2MEB7_9BACI</name>